<dbReference type="GeneID" id="28987986"/>
<dbReference type="AlphaFoldDB" id="A0A0J0XNY9"/>
<keyword evidence="2" id="KW-1185">Reference proteome</keyword>
<gene>
    <name evidence="1" type="ORF">CC85DRAFT_75042</name>
</gene>
<name>A0A0J0XNY9_9TREE</name>
<reference evidence="1 2" key="1">
    <citation type="submission" date="2015-03" db="EMBL/GenBank/DDBJ databases">
        <title>Genomics and transcriptomics of the oil-accumulating basidiomycete yeast T. oleaginosus allow insights into substrate utilization and the diverse evolutionary trajectories of mating systems in fungi.</title>
        <authorList>
            <consortium name="DOE Joint Genome Institute"/>
            <person name="Kourist R."/>
            <person name="Kracht O."/>
            <person name="Bracharz F."/>
            <person name="Lipzen A."/>
            <person name="Nolan M."/>
            <person name="Ohm R."/>
            <person name="Grigoriev I."/>
            <person name="Sun S."/>
            <person name="Heitman J."/>
            <person name="Bruck T."/>
            <person name="Nowrousian M."/>
        </authorList>
    </citation>
    <scope>NUCLEOTIDE SEQUENCE [LARGE SCALE GENOMIC DNA]</scope>
    <source>
        <strain evidence="1 2">IBC0246</strain>
    </source>
</reference>
<sequence length="97" mass="10447">MVRAGEPLRRHRARLSAPALYSIRPLCGSASPLAAWQFIARLPSVNSVNRPRPRVAWGGLGSHCSLLLCQLPGTGLLRLPAAIAAIRCVGRIALVFR</sequence>
<proteinExistence type="predicted"/>
<protein>
    <submittedName>
        <fullName evidence="1">Uncharacterized protein</fullName>
    </submittedName>
</protein>
<evidence type="ECO:0000313" key="2">
    <source>
        <dbReference type="Proteomes" id="UP000053611"/>
    </source>
</evidence>
<evidence type="ECO:0000313" key="1">
    <source>
        <dbReference type="EMBL" id="KLT42818.1"/>
    </source>
</evidence>
<accession>A0A0J0XNY9</accession>
<dbReference type="EMBL" id="KQ087201">
    <property type="protein sequence ID" value="KLT42818.1"/>
    <property type="molecule type" value="Genomic_DNA"/>
</dbReference>
<dbReference type="Proteomes" id="UP000053611">
    <property type="component" value="Unassembled WGS sequence"/>
</dbReference>
<dbReference type="RefSeq" id="XP_018279309.1">
    <property type="nucleotide sequence ID" value="XM_018427383.1"/>
</dbReference>
<organism evidence="1 2">
    <name type="scientific">Cutaneotrichosporon oleaginosum</name>
    <dbReference type="NCBI Taxonomy" id="879819"/>
    <lineage>
        <taxon>Eukaryota</taxon>
        <taxon>Fungi</taxon>
        <taxon>Dikarya</taxon>
        <taxon>Basidiomycota</taxon>
        <taxon>Agaricomycotina</taxon>
        <taxon>Tremellomycetes</taxon>
        <taxon>Trichosporonales</taxon>
        <taxon>Trichosporonaceae</taxon>
        <taxon>Cutaneotrichosporon</taxon>
    </lineage>
</organism>